<accession>A0A2A9F556</accession>
<proteinExistence type="predicted"/>
<sequence length="260" mass="28391">MRPSGSTCCGAPPGPARRTGDTSCGRWTRTLPQAGSRRLSTAPACSAGRPVPCLRVMTRTCGAGVLGVRRTGTTMTSRLARTMRRGVVGVRHRSARLRVGEIRTAPRVRELGRRVREFKVVLRIRRGRRVAPARVMCRRTGGVRVMARVQRRGGRAVMAGRPAWVASRRVGECKAVLLGGRRMVMAGRLVRVVSCRAGEIRVVLLGGRRMVVAGGLVRVVSCRAGEIRVVPRVLRAGMAGRRARAVSRRVGEIREVPRVR</sequence>
<feature type="region of interest" description="Disordered" evidence="1">
    <location>
        <begin position="1"/>
        <end position="25"/>
    </location>
</feature>
<reference evidence="2 3" key="1">
    <citation type="submission" date="2017-10" db="EMBL/GenBank/DDBJ databases">
        <title>Sequencing the genomes of 1000 actinobacteria strains.</title>
        <authorList>
            <person name="Klenk H.-P."/>
        </authorList>
    </citation>
    <scope>NUCLEOTIDE SEQUENCE [LARGE SCALE GENOMIC DNA]</scope>
    <source>
        <strain evidence="2 3">DSM 46092</strain>
    </source>
</reference>
<evidence type="ECO:0000313" key="3">
    <source>
        <dbReference type="Proteomes" id="UP000243542"/>
    </source>
</evidence>
<organism evidence="2 3">
    <name type="scientific">Amycolatopsis sulphurea</name>
    <dbReference type="NCBI Taxonomy" id="76022"/>
    <lineage>
        <taxon>Bacteria</taxon>
        <taxon>Bacillati</taxon>
        <taxon>Actinomycetota</taxon>
        <taxon>Actinomycetes</taxon>
        <taxon>Pseudonocardiales</taxon>
        <taxon>Pseudonocardiaceae</taxon>
        <taxon>Amycolatopsis</taxon>
    </lineage>
</organism>
<gene>
    <name evidence="2" type="ORF">ATK36_1268</name>
</gene>
<dbReference type="AlphaFoldDB" id="A0A2A9F556"/>
<evidence type="ECO:0000313" key="2">
    <source>
        <dbReference type="EMBL" id="PFG46298.1"/>
    </source>
</evidence>
<dbReference type="EMBL" id="PDJK01000002">
    <property type="protein sequence ID" value="PFG46298.1"/>
    <property type="molecule type" value="Genomic_DNA"/>
</dbReference>
<evidence type="ECO:0000256" key="1">
    <source>
        <dbReference type="SAM" id="MobiDB-lite"/>
    </source>
</evidence>
<name>A0A2A9F556_9PSEU</name>
<comment type="caution">
    <text evidence="2">The sequence shown here is derived from an EMBL/GenBank/DDBJ whole genome shotgun (WGS) entry which is preliminary data.</text>
</comment>
<dbReference type="Proteomes" id="UP000243542">
    <property type="component" value="Unassembled WGS sequence"/>
</dbReference>
<keyword evidence="3" id="KW-1185">Reference proteome</keyword>
<protein>
    <submittedName>
        <fullName evidence="2">Uncharacterized protein</fullName>
    </submittedName>
</protein>